<proteinExistence type="predicted"/>
<dbReference type="AlphaFoldDB" id="A0A9X1HPE8"/>
<comment type="caution">
    <text evidence="2">The sequence shown here is derived from an EMBL/GenBank/DDBJ whole genome shotgun (WGS) entry which is preliminary data.</text>
</comment>
<reference evidence="2" key="1">
    <citation type="submission" date="2021-09" db="EMBL/GenBank/DDBJ databases">
        <title>Fulvivirga sp. isolated from coastal sediment.</title>
        <authorList>
            <person name="Yu H."/>
        </authorList>
    </citation>
    <scope>NUCLEOTIDE SEQUENCE</scope>
    <source>
        <strain evidence="2">1062</strain>
    </source>
</reference>
<dbReference type="Proteomes" id="UP001139409">
    <property type="component" value="Unassembled WGS sequence"/>
</dbReference>
<evidence type="ECO:0000313" key="3">
    <source>
        <dbReference type="Proteomes" id="UP001139409"/>
    </source>
</evidence>
<organism evidence="2 3">
    <name type="scientific">Fulvivirga sedimenti</name>
    <dbReference type="NCBI Taxonomy" id="2879465"/>
    <lineage>
        <taxon>Bacteria</taxon>
        <taxon>Pseudomonadati</taxon>
        <taxon>Bacteroidota</taxon>
        <taxon>Cytophagia</taxon>
        <taxon>Cytophagales</taxon>
        <taxon>Fulvivirgaceae</taxon>
        <taxon>Fulvivirga</taxon>
    </lineage>
</organism>
<accession>A0A9X1HPE8</accession>
<name>A0A9X1HPE8_9BACT</name>
<evidence type="ECO:0000259" key="1">
    <source>
        <dbReference type="Pfam" id="PF10263"/>
    </source>
</evidence>
<keyword evidence="3" id="KW-1185">Reference proteome</keyword>
<protein>
    <submittedName>
        <fullName evidence="2">SprT-like domain-containing protein</fullName>
    </submittedName>
</protein>
<feature type="domain" description="SprT-like" evidence="1">
    <location>
        <begin position="43"/>
        <end position="105"/>
    </location>
</feature>
<sequence>MTEDQIRHYKNRLAKFIPEESVSYCCHLWQKFPFHLKITRPRKSKLGDYRYDPGKRQHYISVNLDLNPYAFLVTYLHEVAHLVAFQKYGRKAAPHGQEWKAVFSHLLEPVIRRQMVPADVLDALARYMKNPKASSCSDANLTLVLGKYDPVPKKYLDDIPSGEVFQFQDRIFRKGNLRRTRYVCAEVKSGKQYLISKHAEIKSGEDQPRRRTMS</sequence>
<evidence type="ECO:0000313" key="2">
    <source>
        <dbReference type="EMBL" id="MCA6074352.1"/>
    </source>
</evidence>
<dbReference type="InterPro" id="IPR006640">
    <property type="entry name" value="SprT-like_domain"/>
</dbReference>
<dbReference type="Pfam" id="PF10263">
    <property type="entry name" value="SprT-like"/>
    <property type="match status" value="1"/>
</dbReference>
<dbReference type="RefSeq" id="WP_225697446.1">
    <property type="nucleotide sequence ID" value="NZ_JAIXNE010000001.1"/>
</dbReference>
<dbReference type="GO" id="GO:0006950">
    <property type="term" value="P:response to stress"/>
    <property type="evidence" value="ECO:0007669"/>
    <property type="project" value="UniProtKB-ARBA"/>
</dbReference>
<dbReference type="EMBL" id="JAIXNE010000001">
    <property type="protein sequence ID" value="MCA6074352.1"/>
    <property type="molecule type" value="Genomic_DNA"/>
</dbReference>
<gene>
    <name evidence="2" type="ORF">LDX50_05705</name>
</gene>